<feature type="coiled-coil region" evidence="1">
    <location>
        <begin position="67"/>
        <end position="94"/>
    </location>
</feature>
<protein>
    <submittedName>
        <fullName evidence="2">Uncharacterized protein</fullName>
    </submittedName>
</protein>
<evidence type="ECO:0000256" key="1">
    <source>
        <dbReference type="SAM" id="Coils"/>
    </source>
</evidence>
<keyword evidence="2" id="KW-0614">Plasmid</keyword>
<accession>Q6TMQ4</accession>
<accession>B5GQW9</accession>
<organism evidence="2">
    <name type="scientific">Streptomyces clavuligerus</name>
    <dbReference type="NCBI Taxonomy" id="1901"/>
    <lineage>
        <taxon>Bacteria</taxon>
        <taxon>Bacillati</taxon>
        <taxon>Actinomycetota</taxon>
        <taxon>Actinomycetes</taxon>
        <taxon>Kitasatosporales</taxon>
        <taxon>Streptomycetaceae</taxon>
        <taxon>Streptomyces</taxon>
    </lineage>
</organism>
<geneLocation type="plasmid" evidence="2">
    <name>pSCL2</name>
</geneLocation>
<reference evidence="2" key="1">
    <citation type="submission" date="2003-09" db="EMBL/GenBank/DDBJ databases">
        <title>Characterization of pSCL2, a giant linear plasmid in Streptomyces clavuligerus.</title>
        <authorList>
            <person name="Wu W."/>
            <person name="Roy K.L."/>
        </authorList>
    </citation>
    <scope>NUCLEOTIDE SEQUENCE</scope>
    <source>
        <plasmid evidence="2">pSCL2</plasmid>
    </source>
</reference>
<gene>
    <name evidence="2" type="ORF">pSCL2.6.A8.15c</name>
</gene>
<keyword evidence="1" id="KW-0175">Coiled coil</keyword>
<sequence>MPGRSRRGPAVCAMCGGRIEGKAVVSGERGPSRGKPVHGSCEEKPAAFTARRREAQRAAGGGPVLSLKEENRRLFAAQDRIRELRRQRDAERAAAKRAG</sequence>
<name>Q6TMQ4_STRCL</name>
<evidence type="ECO:0000313" key="2">
    <source>
        <dbReference type="EMBL" id="AAQ93569.1"/>
    </source>
</evidence>
<proteinExistence type="predicted"/>
<dbReference type="EMBL" id="AY392416">
    <property type="protein sequence ID" value="AAQ93569.1"/>
    <property type="molecule type" value="Genomic_DNA"/>
</dbReference>
<dbReference type="AlphaFoldDB" id="Q6TMQ4"/>